<dbReference type="PANTHER" id="PTHR43749">
    <property type="entry name" value="RNA-SPLICING LIGASE RTCB"/>
    <property type="match status" value="1"/>
</dbReference>
<keyword evidence="7" id="KW-0342">GTP-binding</keyword>
<evidence type="ECO:0000313" key="10">
    <source>
        <dbReference type="EMBL" id="MDJ1114667.1"/>
    </source>
</evidence>
<protein>
    <recommendedName>
        <fullName evidence="2">3'-phosphate/5'-hydroxy nucleic acid ligase</fullName>
        <ecNumber evidence="2">6.5.1.8</ecNumber>
    </recommendedName>
</protein>
<keyword evidence="11" id="KW-1185">Reference proteome</keyword>
<evidence type="ECO:0000256" key="7">
    <source>
        <dbReference type="ARBA" id="ARBA00023134"/>
    </source>
</evidence>
<evidence type="ECO:0000256" key="4">
    <source>
        <dbReference type="ARBA" id="ARBA00022723"/>
    </source>
</evidence>
<keyword evidence="3 10" id="KW-0436">Ligase</keyword>
<dbReference type="GO" id="GO:0170057">
    <property type="term" value="F:RNA ligase (GTP) activity"/>
    <property type="evidence" value="ECO:0007669"/>
    <property type="project" value="UniProtKB-EC"/>
</dbReference>
<reference evidence="10 11" key="1">
    <citation type="submission" date="2023-05" db="EMBL/GenBank/DDBJ databases">
        <title>Microbacterium dauci sp.nov., Isolated from Carrot Rhizosphere Soil.</title>
        <authorList>
            <person name="Xiao Z."/>
            <person name="Zheng J."/>
        </authorList>
    </citation>
    <scope>NUCLEOTIDE SEQUENCE [LARGE SCALE GENOMIC DNA]</scope>
    <source>
        <strain evidence="10 11">LX3-4</strain>
    </source>
</reference>
<name>A0ABT6ZES6_9MICO</name>
<keyword evidence="5" id="KW-0547">Nucleotide-binding</keyword>
<dbReference type="Gene3D" id="3.90.1860.10">
    <property type="entry name" value="tRNA-splicing ligase RtcB"/>
    <property type="match status" value="1"/>
</dbReference>
<dbReference type="EMBL" id="JASJND010000006">
    <property type="protein sequence ID" value="MDJ1114667.1"/>
    <property type="molecule type" value="Genomic_DNA"/>
</dbReference>
<evidence type="ECO:0000256" key="6">
    <source>
        <dbReference type="ARBA" id="ARBA00022800"/>
    </source>
</evidence>
<dbReference type="Proteomes" id="UP001321481">
    <property type="component" value="Unassembled WGS sequence"/>
</dbReference>
<evidence type="ECO:0000256" key="1">
    <source>
        <dbReference type="ARBA" id="ARBA00001936"/>
    </source>
</evidence>
<keyword evidence="6" id="KW-0692">RNA repair</keyword>
<comment type="catalytic activity">
    <reaction evidence="9">
        <text>a 3'-end 3'-phospho-ribonucleotide-RNA + a 5'-end dephospho-ribonucleoside-RNA + GTP = a ribonucleotidyl-ribonucleotide-RNA + GMP + diphosphate</text>
        <dbReference type="Rhea" id="RHEA:68076"/>
        <dbReference type="Rhea" id="RHEA-COMP:10463"/>
        <dbReference type="Rhea" id="RHEA-COMP:13936"/>
        <dbReference type="Rhea" id="RHEA-COMP:17355"/>
        <dbReference type="ChEBI" id="CHEBI:33019"/>
        <dbReference type="ChEBI" id="CHEBI:37565"/>
        <dbReference type="ChEBI" id="CHEBI:58115"/>
        <dbReference type="ChEBI" id="CHEBI:83062"/>
        <dbReference type="ChEBI" id="CHEBI:138284"/>
        <dbReference type="ChEBI" id="CHEBI:173118"/>
        <dbReference type="EC" id="6.5.1.8"/>
    </reaction>
</comment>
<dbReference type="SUPFAM" id="SSF103365">
    <property type="entry name" value="Hypothetical protein PH1602"/>
    <property type="match status" value="1"/>
</dbReference>
<dbReference type="InterPro" id="IPR052915">
    <property type="entry name" value="RtcB-like"/>
</dbReference>
<gene>
    <name evidence="10" type="ORF">QNI14_09390</name>
</gene>
<evidence type="ECO:0000256" key="5">
    <source>
        <dbReference type="ARBA" id="ARBA00022741"/>
    </source>
</evidence>
<dbReference type="PANTHER" id="PTHR43749:SF2">
    <property type="entry name" value="RNA-SPLICING LIGASE RTCB"/>
    <property type="match status" value="1"/>
</dbReference>
<dbReference type="InterPro" id="IPR036025">
    <property type="entry name" value="RtcB-like_sf"/>
</dbReference>
<evidence type="ECO:0000256" key="9">
    <source>
        <dbReference type="ARBA" id="ARBA00047746"/>
    </source>
</evidence>
<keyword evidence="4" id="KW-0479">Metal-binding</keyword>
<evidence type="ECO:0000256" key="2">
    <source>
        <dbReference type="ARBA" id="ARBA00012726"/>
    </source>
</evidence>
<dbReference type="Pfam" id="PF01139">
    <property type="entry name" value="RtcB"/>
    <property type="match status" value="1"/>
</dbReference>
<dbReference type="InterPro" id="IPR001233">
    <property type="entry name" value="RtcB"/>
</dbReference>
<evidence type="ECO:0000256" key="8">
    <source>
        <dbReference type="ARBA" id="ARBA00023211"/>
    </source>
</evidence>
<organism evidence="10 11">
    <name type="scientific">Microbacterium dauci</name>
    <dbReference type="NCBI Taxonomy" id="3048008"/>
    <lineage>
        <taxon>Bacteria</taxon>
        <taxon>Bacillati</taxon>
        <taxon>Actinomycetota</taxon>
        <taxon>Actinomycetes</taxon>
        <taxon>Micrococcales</taxon>
        <taxon>Microbacteriaceae</taxon>
        <taxon>Microbacterium</taxon>
    </lineage>
</organism>
<proteinExistence type="predicted"/>
<dbReference type="EC" id="6.5.1.8" evidence="2"/>
<keyword evidence="8" id="KW-0464">Manganese</keyword>
<evidence type="ECO:0000313" key="11">
    <source>
        <dbReference type="Proteomes" id="UP001321481"/>
    </source>
</evidence>
<dbReference type="RefSeq" id="WP_283716335.1">
    <property type="nucleotide sequence ID" value="NZ_JASJND010000006.1"/>
</dbReference>
<comment type="cofactor">
    <cofactor evidence="1">
        <name>Mn(2+)</name>
        <dbReference type="ChEBI" id="CHEBI:29035"/>
    </cofactor>
</comment>
<accession>A0ABT6ZES6</accession>
<evidence type="ECO:0000256" key="3">
    <source>
        <dbReference type="ARBA" id="ARBA00022598"/>
    </source>
</evidence>
<sequence>MEKLSNRLLSWASIIDEKTVEQARTSSRMPFIHPHLALMPDAHLGKGATVGSVIPTLGAIMPAAVGVDIGCGMIAVRTQFTKAQLVERDLAKLREQIERAVPLSAGRDNRKIVTTAEPRIAELEELAAKHEFDPASYAGHWRNQLGSLGSGNHFIEVSVDETDAVWMFLHSGSRGVGNKIAMRHITIAQRLAKQWWIDLPDPDLAYLVEGTTEFRDYVRQLRWAQHFALLNREEMMDRVSRQLSEVMGEDVIEHERINCHHNFTESEKHFGKQVWVSRKGAIQADAGRPGLIPGSMGTASYVVTGLGNPLSLNSSPHGAGREYSRSAARRTFTHDQLREAMVGIEFRDTDAFIDEIPQAYKPIDRVMADAADLVEVRHTLRQLVNVKGD</sequence>
<comment type="caution">
    <text evidence="10">The sequence shown here is derived from an EMBL/GenBank/DDBJ whole genome shotgun (WGS) entry which is preliminary data.</text>
</comment>